<evidence type="ECO:0000256" key="1">
    <source>
        <dbReference type="SAM" id="MobiDB-lite"/>
    </source>
</evidence>
<comment type="caution">
    <text evidence="2">The sequence shown here is derived from an EMBL/GenBank/DDBJ whole genome shotgun (WGS) entry which is preliminary data.</text>
</comment>
<proteinExistence type="predicted"/>
<sequence>MRVQRRARVWKVNVRRSKKKGSAVNRSGSSWIEKSNVR</sequence>
<accession>A0ABQ8MRW2</accession>
<feature type="compositionally biased region" description="Polar residues" evidence="1">
    <location>
        <begin position="24"/>
        <end position="38"/>
    </location>
</feature>
<feature type="compositionally biased region" description="Basic residues" evidence="1">
    <location>
        <begin position="1"/>
        <end position="21"/>
    </location>
</feature>
<evidence type="ECO:0000313" key="2">
    <source>
        <dbReference type="EMBL" id="KAI2665574.1"/>
    </source>
</evidence>
<evidence type="ECO:0000313" key="3">
    <source>
        <dbReference type="Proteomes" id="UP000830375"/>
    </source>
</evidence>
<keyword evidence="3" id="KW-1185">Reference proteome</keyword>
<gene>
    <name evidence="2" type="ORF">H4Q32_021905</name>
</gene>
<protein>
    <submittedName>
        <fullName evidence="2">Nuclear RNA export factor 3</fullName>
    </submittedName>
</protein>
<organism evidence="2 3">
    <name type="scientific">Labeo rohita</name>
    <name type="common">Indian major carp</name>
    <name type="synonym">Cyprinus rohita</name>
    <dbReference type="NCBI Taxonomy" id="84645"/>
    <lineage>
        <taxon>Eukaryota</taxon>
        <taxon>Metazoa</taxon>
        <taxon>Chordata</taxon>
        <taxon>Craniata</taxon>
        <taxon>Vertebrata</taxon>
        <taxon>Euteleostomi</taxon>
        <taxon>Actinopterygii</taxon>
        <taxon>Neopterygii</taxon>
        <taxon>Teleostei</taxon>
        <taxon>Ostariophysi</taxon>
        <taxon>Cypriniformes</taxon>
        <taxon>Cyprinidae</taxon>
        <taxon>Labeoninae</taxon>
        <taxon>Labeonini</taxon>
        <taxon>Labeo</taxon>
    </lineage>
</organism>
<name>A0ABQ8MRW2_LABRO</name>
<feature type="region of interest" description="Disordered" evidence="1">
    <location>
        <begin position="1"/>
        <end position="38"/>
    </location>
</feature>
<reference evidence="2 3" key="1">
    <citation type="submission" date="2022-01" db="EMBL/GenBank/DDBJ databases">
        <title>A high-quality chromosome-level genome assembly of rohu carp, Labeo rohita.</title>
        <authorList>
            <person name="Arick M.A. II"/>
            <person name="Hsu C.-Y."/>
            <person name="Magbanua Z."/>
            <person name="Pechanova O."/>
            <person name="Grover C."/>
            <person name="Miller E."/>
            <person name="Thrash A."/>
            <person name="Ezzel L."/>
            <person name="Alam S."/>
            <person name="Benzie J."/>
            <person name="Hamilton M."/>
            <person name="Karsi A."/>
            <person name="Lawrence M.L."/>
            <person name="Peterson D.G."/>
        </authorList>
    </citation>
    <scope>NUCLEOTIDE SEQUENCE [LARGE SCALE GENOMIC DNA]</scope>
    <source>
        <strain evidence="3">BAU-BD-2019</strain>
        <tissue evidence="2">Blood</tissue>
    </source>
</reference>
<dbReference type="EMBL" id="JACTAM010000004">
    <property type="protein sequence ID" value="KAI2665574.1"/>
    <property type="molecule type" value="Genomic_DNA"/>
</dbReference>
<dbReference type="Proteomes" id="UP000830375">
    <property type="component" value="Unassembled WGS sequence"/>
</dbReference>